<dbReference type="GO" id="GO:0005975">
    <property type="term" value="P:carbohydrate metabolic process"/>
    <property type="evidence" value="ECO:0007669"/>
    <property type="project" value="InterPro"/>
</dbReference>
<dbReference type="InterPro" id="IPR011330">
    <property type="entry name" value="Glyco_hydro/deAcase_b/a-brl"/>
</dbReference>
<reference evidence="3" key="1">
    <citation type="submission" date="2025-08" db="UniProtKB">
        <authorList>
            <consortium name="RefSeq"/>
        </authorList>
    </citation>
    <scope>IDENTIFICATION</scope>
</reference>
<dbReference type="RefSeq" id="XP_036367023.1">
    <property type="nucleotide sequence ID" value="XM_036511130.1"/>
</dbReference>
<dbReference type="SUPFAM" id="SSF88713">
    <property type="entry name" value="Glycoside hydrolase/deacetylase"/>
    <property type="match status" value="1"/>
</dbReference>
<evidence type="ECO:0000313" key="3">
    <source>
        <dbReference type="RefSeq" id="XP_036367023.1"/>
    </source>
</evidence>
<organism evidence="2 3">
    <name type="scientific">Octopus sinensis</name>
    <name type="common">East Asian common octopus</name>
    <dbReference type="NCBI Taxonomy" id="2607531"/>
    <lineage>
        <taxon>Eukaryota</taxon>
        <taxon>Metazoa</taxon>
        <taxon>Spiralia</taxon>
        <taxon>Lophotrochozoa</taxon>
        <taxon>Mollusca</taxon>
        <taxon>Cephalopoda</taxon>
        <taxon>Coleoidea</taxon>
        <taxon>Octopodiformes</taxon>
        <taxon>Octopoda</taxon>
        <taxon>Incirrata</taxon>
        <taxon>Octopodidae</taxon>
        <taxon>Octopus</taxon>
    </lineage>
</organism>
<accession>A0A7E6FHG4</accession>
<gene>
    <name evidence="3" type="primary">LOC118767093</name>
</gene>
<dbReference type="AlphaFoldDB" id="A0A7E6FHG4"/>
<dbReference type="Gene3D" id="3.20.20.370">
    <property type="entry name" value="Glycoside hydrolase/deacetylase"/>
    <property type="match status" value="1"/>
</dbReference>
<dbReference type="Proteomes" id="UP000515154">
    <property type="component" value="Linkage group LG2"/>
</dbReference>
<dbReference type="KEGG" id="osn:118767093"/>
<name>A0A7E6FHG4_9MOLL</name>
<feature type="chain" id="PRO_5028806712" evidence="1">
    <location>
        <begin position="17"/>
        <end position="280"/>
    </location>
</feature>
<evidence type="ECO:0000313" key="2">
    <source>
        <dbReference type="Proteomes" id="UP000515154"/>
    </source>
</evidence>
<proteinExistence type="predicted"/>
<dbReference type="InterPro" id="IPR052740">
    <property type="entry name" value="CE4"/>
</dbReference>
<evidence type="ECO:0000256" key="1">
    <source>
        <dbReference type="SAM" id="SignalP"/>
    </source>
</evidence>
<sequence length="280" mass="32149">MTRYLLFLLLVSTVNAGCQQEENCLSPNCYCSSKWFPKMNVTDIPQMVYFGFDDAVNSLINEYYDEIFTNNRNNPNGCPITMSLYVSDLYTDYKLVKKYYDAGHEIGVHGVNDKRIDTAAHLSEEAKQQRDNLIKHAEVKTDDIVGWRSPFLTSAGEEQPRILNNLGFKYDITVTYDGSPPNDIIWPSTLDYPWPYTCFLNCPRKTVKGFWLVPVIPLQGKNNNYKCTYVDGVYINPTMKRKLLITFGIISMPIIRVLVPHSASICMRHGLLIRLTKFLQ</sequence>
<keyword evidence="2" id="KW-1185">Reference proteome</keyword>
<dbReference type="PANTHER" id="PTHR45985:SF8">
    <property type="entry name" value="CHITIN DEACETYLASE-LIKE 9, ISOFORM A"/>
    <property type="match status" value="1"/>
</dbReference>
<keyword evidence="1" id="KW-0732">Signal</keyword>
<feature type="signal peptide" evidence="1">
    <location>
        <begin position="1"/>
        <end position="16"/>
    </location>
</feature>
<protein>
    <submittedName>
        <fullName evidence="3">Chitin deacetylase 7-like</fullName>
    </submittedName>
</protein>
<dbReference type="PANTHER" id="PTHR45985">
    <property type="match status" value="1"/>
</dbReference>